<proteinExistence type="inferred from homology"/>
<accession>A0A9P6UU50</accession>
<dbReference type="GO" id="GO:0006882">
    <property type="term" value="P:intracellular zinc ion homeostasis"/>
    <property type="evidence" value="ECO:0007669"/>
    <property type="project" value="TreeGrafter"/>
</dbReference>
<feature type="transmembrane region" description="Helical" evidence="8">
    <location>
        <begin position="302"/>
        <end position="325"/>
    </location>
</feature>
<comment type="caution">
    <text evidence="9">The sequence shown here is derived from an EMBL/GenBank/DDBJ whole genome shotgun (WGS) entry which is preliminary data.</text>
</comment>
<sequence length="415" mass="46089">MKSPGSPVPSRMSSSSMGSKTTAHDLPHTSTDLHSHSHTSSSYSTTDTFTDEKTYPMDGASPMQQATQMFSLSDIDPKEKKGNESESDNDNGNDSDDSKNSGDDPEKGWRSLPTQDDTDDQAGLGLTCTWAELPQWMQDNPAIITGYRRATYSYMKCVQSLWYLHNETVNIWSHLLGTIAFVILAPVAYFRIVEALNSVQWTDLAVLYVFMAGAIMCLSMSASFHAFSCHSESVWSQWVRCDYVGIVSLIVGSCYPAVFYGFYCHQTLQIVYISIMSFLGATTIVAVMQPRFRLPQFRWVRAGLFMAVGFSGLVPIVHGIILYGFHLAQRAMALNYLFCMGAAYLIGVLLYGSRTPEVFFPGKFDNFAASHQLFHICVVIGCAVHFAGMIKAMEFWHANNADCSVSVDQLKAMYS</sequence>
<dbReference type="GO" id="GO:0016020">
    <property type="term" value="C:membrane"/>
    <property type="evidence" value="ECO:0007669"/>
    <property type="project" value="UniProtKB-SubCell"/>
</dbReference>
<feature type="compositionally biased region" description="Basic and acidic residues" evidence="7">
    <location>
        <begin position="75"/>
        <end position="84"/>
    </location>
</feature>
<protein>
    <submittedName>
        <fullName evidence="9">Uncharacterized protein</fullName>
    </submittedName>
</protein>
<organism evidence="9 10">
    <name type="scientific">Dissophora globulifera</name>
    <dbReference type="NCBI Taxonomy" id="979702"/>
    <lineage>
        <taxon>Eukaryota</taxon>
        <taxon>Fungi</taxon>
        <taxon>Fungi incertae sedis</taxon>
        <taxon>Mucoromycota</taxon>
        <taxon>Mortierellomycotina</taxon>
        <taxon>Mortierellomycetes</taxon>
        <taxon>Mortierellales</taxon>
        <taxon>Mortierellaceae</taxon>
        <taxon>Dissophora</taxon>
    </lineage>
</organism>
<keyword evidence="6" id="KW-0862">Zinc</keyword>
<evidence type="ECO:0000256" key="2">
    <source>
        <dbReference type="ARBA" id="ARBA00007018"/>
    </source>
</evidence>
<comment type="subcellular location">
    <subcellularLocation>
        <location evidence="1">Membrane</location>
        <topology evidence="1">Multi-pass membrane protein</topology>
    </subcellularLocation>
</comment>
<feature type="region of interest" description="Disordered" evidence="7">
    <location>
        <begin position="1"/>
        <end position="120"/>
    </location>
</feature>
<keyword evidence="4 8" id="KW-1133">Transmembrane helix</keyword>
<feature type="compositionally biased region" description="Low complexity" evidence="7">
    <location>
        <begin position="1"/>
        <end position="19"/>
    </location>
</feature>
<evidence type="ECO:0000256" key="7">
    <source>
        <dbReference type="SAM" id="MobiDB-lite"/>
    </source>
</evidence>
<keyword evidence="6" id="KW-0479">Metal-binding</keyword>
<keyword evidence="3 8" id="KW-0812">Transmembrane</keyword>
<feature type="compositionally biased region" description="Basic and acidic residues" evidence="7">
    <location>
        <begin position="96"/>
        <end position="109"/>
    </location>
</feature>
<feature type="transmembrane region" description="Helical" evidence="8">
    <location>
        <begin position="372"/>
        <end position="390"/>
    </location>
</feature>
<gene>
    <name evidence="9" type="ORF">BGZ99_005158</name>
</gene>
<evidence type="ECO:0000256" key="6">
    <source>
        <dbReference type="PIRSR" id="PIRSR604254-1"/>
    </source>
</evidence>
<evidence type="ECO:0000256" key="3">
    <source>
        <dbReference type="ARBA" id="ARBA00022692"/>
    </source>
</evidence>
<feature type="binding site" evidence="6">
    <location>
        <position position="375"/>
    </location>
    <ligand>
        <name>Zn(2+)</name>
        <dbReference type="ChEBI" id="CHEBI:29105"/>
    </ligand>
</feature>
<evidence type="ECO:0000256" key="1">
    <source>
        <dbReference type="ARBA" id="ARBA00004141"/>
    </source>
</evidence>
<keyword evidence="5 8" id="KW-0472">Membrane</keyword>
<dbReference type="EMBL" id="JAAAIP010000329">
    <property type="protein sequence ID" value="KAG0319315.1"/>
    <property type="molecule type" value="Genomic_DNA"/>
</dbReference>
<reference evidence="9" key="1">
    <citation type="journal article" date="2020" name="Fungal Divers.">
        <title>Resolving the Mortierellaceae phylogeny through synthesis of multi-gene phylogenetics and phylogenomics.</title>
        <authorList>
            <person name="Vandepol N."/>
            <person name="Liber J."/>
            <person name="Desiro A."/>
            <person name="Na H."/>
            <person name="Kennedy M."/>
            <person name="Barry K."/>
            <person name="Grigoriev I.V."/>
            <person name="Miller A.N."/>
            <person name="O'Donnell K."/>
            <person name="Stajich J.E."/>
            <person name="Bonito G."/>
        </authorList>
    </citation>
    <scope>NUCLEOTIDE SEQUENCE</scope>
    <source>
        <strain evidence="9">REB-010B</strain>
    </source>
</reference>
<feature type="transmembrane region" description="Helical" evidence="8">
    <location>
        <begin position="332"/>
        <end position="352"/>
    </location>
</feature>
<feature type="compositionally biased region" description="Low complexity" evidence="7">
    <location>
        <begin position="36"/>
        <end position="48"/>
    </location>
</feature>
<dbReference type="AlphaFoldDB" id="A0A9P6UU50"/>
<evidence type="ECO:0000256" key="5">
    <source>
        <dbReference type="ARBA" id="ARBA00023136"/>
    </source>
</evidence>
<dbReference type="InterPro" id="IPR004254">
    <property type="entry name" value="AdipoR/HlyIII-related"/>
</dbReference>
<dbReference type="OrthoDB" id="529367at2759"/>
<comment type="similarity">
    <text evidence="2">Belongs to the ADIPOR family.</text>
</comment>
<dbReference type="PANTHER" id="PTHR20855">
    <property type="entry name" value="ADIPOR/PROGESTIN RECEPTOR-RELATED"/>
    <property type="match status" value="1"/>
</dbReference>
<evidence type="ECO:0000256" key="4">
    <source>
        <dbReference type="ARBA" id="ARBA00022989"/>
    </source>
</evidence>
<dbReference type="Pfam" id="PF03006">
    <property type="entry name" value="HlyIII"/>
    <property type="match status" value="1"/>
</dbReference>
<feature type="transmembrane region" description="Helical" evidence="8">
    <location>
        <begin position="171"/>
        <end position="192"/>
    </location>
</feature>
<feature type="compositionally biased region" description="Basic and acidic residues" evidence="7">
    <location>
        <begin position="22"/>
        <end position="35"/>
    </location>
</feature>
<feature type="transmembrane region" description="Helical" evidence="8">
    <location>
        <begin position="243"/>
        <end position="263"/>
    </location>
</feature>
<feature type="transmembrane region" description="Helical" evidence="8">
    <location>
        <begin position="204"/>
        <end position="223"/>
    </location>
</feature>
<dbReference type="GO" id="GO:0038023">
    <property type="term" value="F:signaling receptor activity"/>
    <property type="evidence" value="ECO:0007669"/>
    <property type="project" value="TreeGrafter"/>
</dbReference>
<dbReference type="PANTHER" id="PTHR20855:SF52">
    <property type="entry name" value="ADIPONECTIN RECEPTOR PROTEIN"/>
    <property type="match status" value="1"/>
</dbReference>
<feature type="compositionally biased region" description="Polar residues" evidence="7">
    <location>
        <begin position="62"/>
        <end position="71"/>
    </location>
</feature>
<feature type="binding site" evidence="6">
    <location>
        <position position="225"/>
    </location>
    <ligand>
        <name>Zn(2+)</name>
        <dbReference type="ChEBI" id="CHEBI:29105"/>
    </ligand>
</feature>
<feature type="binding site" evidence="6">
    <location>
        <position position="371"/>
    </location>
    <ligand>
        <name>Zn(2+)</name>
        <dbReference type="ChEBI" id="CHEBI:29105"/>
    </ligand>
</feature>
<evidence type="ECO:0000256" key="8">
    <source>
        <dbReference type="SAM" id="Phobius"/>
    </source>
</evidence>
<evidence type="ECO:0000313" key="10">
    <source>
        <dbReference type="Proteomes" id="UP000738325"/>
    </source>
</evidence>
<name>A0A9P6UU50_9FUNG</name>
<evidence type="ECO:0000313" key="9">
    <source>
        <dbReference type="EMBL" id="KAG0319315.1"/>
    </source>
</evidence>
<feature type="compositionally biased region" description="Acidic residues" evidence="7">
    <location>
        <begin position="85"/>
        <end position="95"/>
    </location>
</feature>
<dbReference type="GO" id="GO:0046872">
    <property type="term" value="F:metal ion binding"/>
    <property type="evidence" value="ECO:0007669"/>
    <property type="project" value="UniProtKB-KW"/>
</dbReference>
<feature type="transmembrane region" description="Helical" evidence="8">
    <location>
        <begin position="270"/>
        <end position="290"/>
    </location>
</feature>
<keyword evidence="10" id="KW-1185">Reference proteome</keyword>
<dbReference type="Proteomes" id="UP000738325">
    <property type="component" value="Unassembled WGS sequence"/>
</dbReference>